<name>A0A1H8BAN2_9PROT</name>
<dbReference type="Proteomes" id="UP000199459">
    <property type="component" value="Unassembled WGS sequence"/>
</dbReference>
<dbReference type="PANTHER" id="PTHR38036">
    <property type="entry name" value="UPF0250 PROTEIN YBED"/>
    <property type="match status" value="1"/>
</dbReference>
<dbReference type="GO" id="GO:0005829">
    <property type="term" value="C:cytosol"/>
    <property type="evidence" value="ECO:0007669"/>
    <property type="project" value="TreeGrafter"/>
</dbReference>
<dbReference type="PANTHER" id="PTHR38036:SF1">
    <property type="entry name" value="UPF0250 PROTEIN YBED"/>
    <property type="match status" value="1"/>
</dbReference>
<dbReference type="Gene3D" id="3.30.70.260">
    <property type="match status" value="1"/>
</dbReference>
<proteinExistence type="inferred from homology"/>
<evidence type="ECO:0000313" key="4">
    <source>
        <dbReference type="Proteomes" id="UP000199459"/>
    </source>
</evidence>
<dbReference type="AlphaFoldDB" id="A0A1H8BAN2"/>
<dbReference type="HAMAP" id="MF_00659">
    <property type="entry name" value="UPF0250"/>
    <property type="match status" value="1"/>
</dbReference>
<organism evidence="3 4">
    <name type="scientific">Nitrosomonas marina</name>
    <dbReference type="NCBI Taxonomy" id="917"/>
    <lineage>
        <taxon>Bacteria</taxon>
        <taxon>Pseudomonadati</taxon>
        <taxon>Pseudomonadota</taxon>
        <taxon>Betaproteobacteria</taxon>
        <taxon>Nitrosomonadales</taxon>
        <taxon>Nitrosomonadaceae</taxon>
        <taxon>Nitrosomonas</taxon>
    </lineage>
</organism>
<accession>A0A1H8BAN2</accession>
<gene>
    <name evidence="3" type="ORF">SAMN05216325_102169</name>
</gene>
<dbReference type="InterPro" id="IPR007454">
    <property type="entry name" value="UPF0250_YbeD-like"/>
</dbReference>
<dbReference type="SUPFAM" id="SSF117991">
    <property type="entry name" value="YbeD/HP0495-like"/>
    <property type="match status" value="1"/>
</dbReference>
<dbReference type="STRING" id="917.SAMN05216326_11746"/>
<dbReference type="Pfam" id="PF04359">
    <property type="entry name" value="DUF493"/>
    <property type="match status" value="1"/>
</dbReference>
<evidence type="ECO:0000256" key="1">
    <source>
        <dbReference type="ARBA" id="ARBA00008460"/>
    </source>
</evidence>
<protein>
    <recommendedName>
        <fullName evidence="2">UPF0250 protein SAMN05216325_102169</fullName>
    </recommendedName>
</protein>
<dbReference type="EMBL" id="FOCP01000002">
    <property type="protein sequence ID" value="SEM79499.1"/>
    <property type="molecule type" value="Genomic_DNA"/>
</dbReference>
<evidence type="ECO:0000256" key="2">
    <source>
        <dbReference type="HAMAP-Rule" id="MF_00659"/>
    </source>
</evidence>
<evidence type="ECO:0000313" key="3">
    <source>
        <dbReference type="EMBL" id="SEM79499.1"/>
    </source>
</evidence>
<reference evidence="3 4" key="1">
    <citation type="submission" date="2016-10" db="EMBL/GenBank/DDBJ databases">
        <authorList>
            <person name="de Groot N.N."/>
        </authorList>
    </citation>
    <scope>NUCLEOTIDE SEQUENCE [LARGE SCALE GENOMIC DNA]</scope>
    <source>
        <strain evidence="3 4">Nm22</strain>
    </source>
</reference>
<sequence>MIDMHEESLIEYPCEFPIKIMGKAKHDLVRVALEIVKQHAPDFDENTMEIRASKGGNYLSITCTIRATSRHQLDQLYYALTDHPMVSLVL</sequence>
<comment type="similarity">
    <text evidence="1 2">Belongs to the UPF0250 family.</text>
</comment>
<dbReference type="InterPro" id="IPR027471">
    <property type="entry name" value="YbeD-like_sf"/>
</dbReference>